<accession>A0A806KMU6</accession>
<dbReference type="EMBL" id="JQ844170">
    <property type="protein sequence ID" value="AGS51748.1"/>
    <property type="molecule type" value="Genomic_DNA"/>
</dbReference>
<protein>
    <submittedName>
        <fullName evidence="1">Uncharacterized protein</fullName>
    </submittedName>
</protein>
<organism evidence="1">
    <name type="scientific">uncultured bacterium contig00046</name>
    <dbReference type="NCBI Taxonomy" id="1181532"/>
    <lineage>
        <taxon>Bacteria</taxon>
        <taxon>environmental samples</taxon>
    </lineage>
</organism>
<proteinExistence type="predicted"/>
<sequence>MHKLEDNNEIRGWLVNFDLESSKLSDRIKAFQDVWSGEVKDSFIVRALLVYGDYKVCTRENTALGKMHYFGGKEGWYRILTEKNEDRKNILENFLDAFNEIKEGDINDKLQKLIDNYKFENKDWKYYFIKYSAITEEYNGFPCLYFWRGNGFEIERLRKDSPKPSVAKHINPYLIALKEKIDSERVKLYEERYDRPSYLSIDDGELKIYCKENGWQIEKNGSSSPENVPKDEDRIQFAAKIIKSKLTLKDYVPSSA</sequence>
<dbReference type="AlphaFoldDB" id="A0A806KMU6"/>
<name>A0A806KMU6_9BACT</name>
<reference evidence="1" key="1">
    <citation type="submission" date="2012-03" db="EMBL/GenBank/DDBJ databases">
        <title>Functional metagenomics reveals considerable lignocellulase gene clusters in the gut microbiome of a wood-feeding higher termite.</title>
        <authorList>
            <person name="Liu N."/>
        </authorList>
    </citation>
    <scope>NUCLEOTIDE SEQUENCE</scope>
</reference>
<evidence type="ECO:0000313" key="1">
    <source>
        <dbReference type="EMBL" id="AGS51748.1"/>
    </source>
</evidence>